<evidence type="ECO:0000313" key="1">
    <source>
        <dbReference type="EMBL" id="AKN39393.1"/>
    </source>
</evidence>
<dbReference type="EMBL" id="KP795646">
    <property type="protein sequence ID" value="AKN39393.1"/>
    <property type="molecule type" value="Genomic_DNA"/>
</dbReference>
<dbReference type="AlphaFoldDB" id="A0A0H3ZSN2"/>
<sequence>MAEAISEHFGETRISVLKNVIEMGIRQLYLSFDLDIRKELAEAADGKTTKFMLSKGAKITSTTAFGHFEDEWTDWRMQNYSSRIHERASEMLKEDSSLDGNDALMKACADLKSEFPWEDGKC</sequence>
<organism evidence="1">
    <name type="scientific">Vibrio splendidus</name>
    <dbReference type="NCBI Taxonomy" id="29497"/>
    <lineage>
        <taxon>Bacteria</taxon>
        <taxon>Pseudomonadati</taxon>
        <taxon>Pseudomonadota</taxon>
        <taxon>Gammaproteobacteria</taxon>
        <taxon>Vibrionales</taxon>
        <taxon>Vibrionaceae</taxon>
        <taxon>Vibrio</taxon>
    </lineage>
</organism>
<protein>
    <submittedName>
        <fullName evidence="1">Uncharacterized protein</fullName>
    </submittedName>
</protein>
<proteinExistence type="predicted"/>
<accession>A0A0H3ZSN2</accession>
<reference evidence="1" key="1">
    <citation type="journal article" date="2015" name="MBio">
        <title>Eco-Evolutionary Dynamics of Episomes among Ecologically Cohesive Bacterial Populations.</title>
        <authorList>
            <person name="Xue H."/>
            <person name="Cordero O.X."/>
            <person name="Camas F.M."/>
            <person name="Trimble W."/>
            <person name="Meyer F."/>
            <person name="Guglielmini J."/>
            <person name="Rocha E.P."/>
            <person name="Polz M.F."/>
        </authorList>
    </citation>
    <scope>NUCLEOTIDE SEQUENCE</scope>
    <source>
        <strain evidence="1">FF_1</strain>
    </source>
</reference>
<name>A0A0H3ZSN2_VIBSP</name>